<accession>A0A8J3QDW1</accession>
<organism evidence="1 2">
    <name type="scientific">Rhizocola hellebori</name>
    <dbReference type="NCBI Taxonomy" id="1392758"/>
    <lineage>
        <taxon>Bacteria</taxon>
        <taxon>Bacillati</taxon>
        <taxon>Actinomycetota</taxon>
        <taxon>Actinomycetes</taxon>
        <taxon>Micromonosporales</taxon>
        <taxon>Micromonosporaceae</taxon>
        <taxon>Rhizocola</taxon>
    </lineage>
</organism>
<gene>
    <name evidence="1" type="ORF">Rhe02_69780</name>
</gene>
<dbReference type="Proteomes" id="UP000612899">
    <property type="component" value="Unassembled WGS sequence"/>
</dbReference>
<dbReference type="EMBL" id="BONY01000057">
    <property type="protein sequence ID" value="GIH08911.1"/>
    <property type="molecule type" value="Genomic_DNA"/>
</dbReference>
<reference evidence="1" key="1">
    <citation type="submission" date="2021-01" db="EMBL/GenBank/DDBJ databases">
        <title>Whole genome shotgun sequence of Rhizocola hellebori NBRC 109834.</title>
        <authorList>
            <person name="Komaki H."/>
            <person name="Tamura T."/>
        </authorList>
    </citation>
    <scope>NUCLEOTIDE SEQUENCE</scope>
    <source>
        <strain evidence="1">NBRC 109834</strain>
    </source>
</reference>
<dbReference type="NCBIfam" id="NF038044">
    <property type="entry name" value="act_def_assoc_B"/>
    <property type="match status" value="1"/>
</dbReference>
<protein>
    <submittedName>
        <fullName evidence="1">Uncharacterized protein</fullName>
    </submittedName>
</protein>
<evidence type="ECO:0000313" key="2">
    <source>
        <dbReference type="Proteomes" id="UP000612899"/>
    </source>
</evidence>
<name>A0A8J3QDW1_9ACTN</name>
<proteinExistence type="predicted"/>
<keyword evidence="2" id="KW-1185">Reference proteome</keyword>
<evidence type="ECO:0000313" key="1">
    <source>
        <dbReference type="EMBL" id="GIH08911.1"/>
    </source>
</evidence>
<comment type="caution">
    <text evidence="1">The sequence shown here is derived from an EMBL/GenBank/DDBJ whole genome shotgun (WGS) entry which is preliminary data.</text>
</comment>
<sequence>MTTPRLARHVTLTRLPYGGAVLVCSLTLRLAEYGETDADILGRLLADATAASDGERAARLTKHLLESGWLVFDQEPR</sequence>
<dbReference type="AlphaFoldDB" id="A0A8J3QDW1"/>
<dbReference type="RefSeq" id="WP_203912652.1">
    <property type="nucleotide sequence ID" value="NZ_BONY01000057.1"/>
</dbReference>